<evidence type="ECO:0000313" key="3">
    <source>
        <dbReference type="Proteomes" id="UP001249851"/>
    </source>
</evidence>
<name>A0AAD9PU74_ACRCE</name>
<evidence type="ECO:0000256" key="1">
    <source>
        <dbReference type="SAM" id="MobiDB-lite"/>
    </source>
</evidence>
<organism evidence="2 3">
    <name type="scientific">Acropora cervicornis</name>
    <name type="common">Staghorn coral</name>
    <dbReference type="NCBI Taxonomy" id="6130"/>
    <lineage>
        <taxon>Eukaryota</taxon>
        <taxon>Metazoa</taxon>
        <taxon>Cnidaria</taxon>
        <taxon>Anthozoa</taxon>
        <taxon>Hexacorallia</taxon>
        <taxon>Scleractinia</taxon>
        <taxon>Astrocoeniina</taxon>
        <taxon>Acroporidae</taxon>
        <taxon>Acropora</taxon>
    </lineage>
</organism>
<gene>
    <name evidence="2" type="ORF">P5673_030394</name>
</gene>
<feature type="region of interest" description="Disordered" evidence="1">
    <location>
        <begin position="438"/>
        <end position="461"/>
    </location>
</feature>
<proteinExistence type="predicted"/>
<protein>
    <submittedName>
        <fullName evidence="2">Uncharacterized protein</fullName>
    </submittedName>
</protein>
<keyword evidence="3" id="KW-1185">Reference proteome</keyword>
<comment type="caution">
    <text evidence="2">The sequence shown here is derived from an EMBL/GenBank/DDBJ whole genome shotgun (WGS) entry which is preliminary data.</text>
</comment>
<dbReference type="AlphaFoldDB" id="A0AAD9PU74"/>
<reference evidence="2" key="2">
    <citation type="journal article" date="2023" name="Science">
        <title>Genomic signatures of disease resistance in endangered staghorn corals.</title>
        <authorList>
            <person name="Vollmer S.V."/>
            <person name="Selwyn J.D."/>
            <person name="Despard B.A."/>
            <person name="Roesel C.L."/>
        </authorList>
    </citation>
    <scope>NUCLEOTIDE SEQUENCE</scope>
    <source>
        <strain evidence="2">K2</strain>
    </source>
</reference>
<evidence type="ECO:0000313" key="2">
    <source>
        <dbReference type="EMBL" id="KAK2549179.1"/>
    </source>
</evidence>
<reference evidence="2" key="1">
    <citation type="journal article" date="2023" name="G3 (Bethesda)">
        <title>Whole genome assembly and annotation of the endangered Caribbean coral Acropora cervicornis.</title>
        <authorList>
            <person name="Selwyn J.D."/>
            <person name="Vollmer S.V."/>
        </authorList>
    </citation>
    <scope>NUCLEOTIDE SEQUENCE</scope>
    <source>
        <strain evidence="2">K2</strain>
    </source>
</reference>
<feature type="compositionally biased region" description="Acidic residues" evidence="1">
    <location>
        <begin position="438"/>
        <end position="450"/>
    </location>
</feature>
<accession>A0AAD9PU74</accession>
<sequence length="476" mass="54371">MAPFVISPFKETPHPIRSYTHTRLISELRLFVALVASELIVSPSGLCFLNGSFYISNSSNHTIVKVSDIEHVSRYQLMTGSSNESGDKDGVVSSATLHALHGLETFRKILFLCDSGNKAIMITNGKPFKKLSEIFYQYAELFNLDHYRGPPRFSFDQGMSIIDIVRGRRPYQPDSIFRSQHSYRREFFFSLMRQQDSMPTQLEYGIRRAACIRELGKRMHNGQFPYFTAPKSYYLDDVLNTPAPISQAIIDAVQGDLQNLSLSDKKTLRDFAISFGRSVRQHTVRDKSKEETGQLPYPISFSLQQRQESSYDVLTDDLAAGIQCDILFKQNETIAVKHGKKKKKKEWGFFLAVLMKDLLIKKECNDGIYFVEDYMKITWLDNCETGDKYTFKESFSDCRAGFALFKLSGYSKEKTLYTISQQEVLRIERILKGGVDSDIDSEDESSDASADEQLGRPSRVSCRTRTGRTATRIRLR</sequence>
<dbReference type="EMBL" id="JARQWQ010000130">
    <property type="protein sequence ID" value="KAK2549179.1"/>
    <property type="molecule type" value="Genomic_DNA"/>
</dbReference>
<dbReference type="Proteomes" id="UP001249851">
    <property type="component" value="Unassembled WGS sequence"/>
</dbReference>